<sequence length="1162" mass="128988">MLEIFSFTKFMKVVDSGQHAIQFTKNTSQTNLLTPFFFFMFFLTYHKNNSSLVSDQNQLHFCTALAVVFESFHFQYLTSLSLCCSKITTPIIYLDLLIKFVGFLTICLIFDANNMMMDSMFECGNKDANNGDGDNGEIDGNSGKLLSEIKEISKALYLHNTPPKASFTVVHSRSKSAGKSRNLLHKDKKLLPLGLNWKKPLKALTHIGYQKFNCCFNLHVHSIEGLPLNFNGMSLCVNLERKGNVRKTHATRVFCGAAEFDETLTYTCSVYGNREGSSHSVRFESKRFAIYASIVGAPELDIGTHRLDLTGLLPLTLEELRGDKSSGKWTTSFRLAGKAIGASLHVSFSYQVMKDRLIESVGDEVLQNSGSVFAKSISFLYQKLDEGNIRNSAWVDSEHLGPLESQILLESGSHQESSEYESDDTEFSIIEQGVETSFEGESLKLDQTRIQTVDVSTVEIINVDEIIKDDDICVDKKTICHSVDNICGNCNNEETADDINHKYSSSCVSLPCKKVADTATETSELLCQDGYLSVKSNYKADKMEKKSYSLDDITESVAADFLNMLAMESGSNGSSCDGDPQSPREQLLRQFEKEAALGNFAFDFESNEEELLTETLGHSGEDYAVDSDLSLIIQAAEEEHARASQSLIYRRRAELLEDLETDSLMQQWGLNERDFENSPETWSGGFGSPIELPDEESSPSALSSIGEGLGSFVHTMGGGFLRSMNPSIFRNAKNGGNLIIHASNSVVLPTKMGNDILEILLHVACDGVEDLCNHVYKLMPLQDITGKSVKHIVLDATTNNRTPGRQGSRKQDLFEEFPYDYLTDEGMDTDSLCLEAIAPMAVNKIENLLMEGLRIQSGMLKEEAPSYIHPQHTKMPAFGGRSANLGGFPALIEGVAKLQLEDSGEIGNDVGGLMDLSITLDQWLRLDSGIIEVDQNLEQILKILKVHSSNITELDYEGLKNAVEGAKIRGRKQGLLGNHLTMAFVIQLRDPLRNYEPVGVPMLVLTQVERVDIHAMQQDHFSFLERLEKEVEDDTMLNETSNKSMENTDLDNETPQSRFKISEIHLAGVNAAKTGEKQVWGTATQQQSGFRWLLASGLGSSVKHSSSKSKAIVKSSSLLTKKLLNEDILWSISYAHNNMRTNGKELAAENVHTRNPDIIFPN</sequence>
<protein>
    <recommendedName>
        <fullName evidence="2">C2 NT-type domain-containing protein</fullName>
    </recommendedName>
</protein>
<gene>
    <name evidence="3" type="ORF">RIF29_27325</name>
</gene>
<evidence type="ECO:0000259" key="2">
    <source>
        <dbReference type="PROSITE" id="PS51840"/>
    </source>
</evidence>
<evidence type="ECO:0000256" key="1">
    <source>
        <dbReference type="SAM" id="MobiDB-lite"/>
    </source>
</evidence>
<dbReference type="PANTHER" id="PTHR33414">
    <property type="entry name" value="PROTEIN PLASTID MOVEMENT IMPAIRED 1-RELATED 1"/>
    <property type="match status" value="1"/>
</dbReference>
<keyword evidence="4" id="KW-1185">Reference proteome</keyword>
<name>A0AAN9I0C5_CROPI</name>
<dbReference type="Pfam" id="PF21745">
    <property type="entry name" value="PMI1_PMIR1-2_C"/>
    <property type="match status" value="2"/>
</dbReference>
<comment type="caution">
    <text evidence="3">The sequence shown here is derived from an EMBL/GenBank/DDBJ whole genome shotgun (WGS) entry which is preliminary data.</text>
</comment>
<accession>A0AAN9I0C5</accession>
<evidence type="ECO:0000313" key="3">
    <source>
        <dbReference type="EMBL" id="KAK7261022.1"/>
    </source>
</evidence>
<feature type="domain" description="C2 NT-type" evidence="2">
    <location>
        <begin position="204"/>
        <end position="352"/>
    </location>
</feature>
<proteinExistence type="predicted"/>
<organism evidence="3 4">
    <name type="scientific">Crotalaria pallida</name>
    <name type="common">Smooth rattlebox</name>
    <name type="synonym">Crotalaria striata</name>
    <dbReference type="NCBI Taxonomy" id="3830"/>
    <lineage>
        <taxon>Eukaryota</taxon>
        <taxon>Viridiplantae</taxon>
        <taxon>Streptophyta</taxon>
        <taxon>Embryophyta</taxon>
        <taxon>Tracheophyta</taxon>
        <taxon>Spermatophyta</taxon>
        <taxon>Magnoliopsida</taxon>
        <taxon>eudicotyledons</taxon>
        <taxon>Gunneridae</taxon>
        <taxon>Pentapetalae</taxon>
        <taxon>rosids</taxon>
        <taxon>fabids</taxon>
        <taxon>Fabales</taxon>
        <taxon>Fabaceae</taxon>
        <taxon>Papilionoideae</taxon>
        <taxon>50 kb inversion clade</taxon>
        <taxon>genistoids sensu lato</taxon>
        <taxon>core genistoids</taxon>
        <taxon>Crotalarieae</taxon>
        <taxon>Crotalaria</taxon>
    </lineage>
</organism>
<dbReference type="InterPro" id="IPR039614">
    <property type="entry name" value="PMI1-like"/>
</dbReference>
<evidence type="ECO:0000313" key="4">
    <source>
        <dbReference type="Proteomes" id="UP001372338"/>
    </source>
</evidence>
<dbReference type="Pfam" id="PF10358">
    <property type="entry name" value="NT-C2"/>
    <property type="match status" value="1"/>
</dbReference>
<dbReference type="AlphaFoldDB" id="A0AAN9I0C5"/>
<dbReference type="InterPro" id="IPR048972">
    <property type="entry name" value="PMI1_PMIR1-2_C"/>
</dbReference>
<feature type="region of interest" description="Disordered" evidence="1">
    <location>
        <begin position="681"/>
        <end position="704"/>
    </location>
</feature>
<dbReference type="EMBL" id="JAYWIO010000005">
    <property type="protein sequence ID" value="KAK7261022.1"/>
    <property type="molecule type" value="Genomic_DNA"/>
</dbReference>
<reference evidence="3 4" key="1">
    <citation type="submission" date="2024-01" db="EMBL/GenBank/DDBJ databases">
        <title>The genomes of 5 underutilized Papilionoideae crops provide insights into root nodulation and disease resistanc.</title>
        <authorList>
            <person name="Yuan L."/>
        </authorList>
    </citation>
    <scope>NUCLEOTIDE SEQUENCE [LARGE SCALE GENOMIC DNA]</scope>
    <source>
        <strain evidence="3">ZHUSHIDOU_FW_LH</strain>
        <tissue evidence="3">Leaf</tissue>
    </source>
</reference>
<dbReference type="InterPro" id="IPR019448">
    <property type="entry name" value="NT-C2"/>
</dbReference>
<dbReference type="Proteomes" id="UP001372338">
    <property type="component" value="Unassembled WGS sequence"/>
</dbReference>
<dbReference type="PANTHER" id="PTHR33414:SF10">
    <property type="entry name" value="PROTEIN PLASTID MOVEMENT IMPAIRED 1-RELATED 2"/>
    <property type="match status" value="1"/>
</dbReference>
<dbReference type="PROSITE" id="PS51840">
    <property type="entry name" value="C2_NT"/>
    <property type="match status" value="1"/>
</dbReference>